<keyword evidence="1" id="KW-1277">Toxin-antitoxin system</keyword>
<dbReference type="Proteomes" id="UP001237780">
    <property type="component" value="Unassembled WGS sequence"/>
</dbReference>
<dbReference type="EMBL" id="JAUSZT010000003">
    <property type="protein sequence ID" value="MDQ0996395.1"/>
    <property type="molecule type" value="Genomic_DNA"/>
</dbReference>
<proteinExistence type="predicted"/>
<gene>
    <name evidence="2" type="ORF">QFZ34_001577</name>
</gene>
<sequence>MRNIAYSKESSQLLRRIPKNEAEKIMRKIRAYADDRASLKNNVKTLQGLGLKRLRVGEWRVIFDEDGNVLTIVKIGPRSSVYD</sequence>
<dbReference type="Gene3D" id="3.30.2310.20">
    <property type="entry name" value="RelE-like"/>
    <property type="match status" value="1"/>
</dbReference>
<comment type="caution">
    <text evidence="2">The sequence shown here is derived from an EMBL/GenBank/DDBJ whole genome shotgun (WGS) entry which is preliminary data.</text>
</comment>
<dbReference type="RefSeq" id="WP_307279130.1">
    <property type="nucleotide sequence ID" value="NZ_JAUSZT010000003.1"/>
</dbReference>
<accession>A0ABU0S6K9</accession>
<organism evidence="2 3">
    <name type="scientific">Phyllobacterium ifriqiyense</name>
    <dbReference type="NCBI Taxonomy" id="314238"/>
    <lineage>
        <taxon>Bacteria</taxon>
        <taxon>Pseudomonadati</taxon>
        <taxon>Pseudomonadota</taxon>
        <taxon>Alphaproteobacteria</taxon>
        <taxon>Hyphomicrobiales</taxon>
        <taxon>Phyllobacteriaceae</taxon>
        <taxon>Phyllobacterium</taxon>
    </lineage>
</organism>
<dbReference type="Pfam" id="PF05016">
    <property type="entry name" value="ParE_toxin"/>
    <property type="match status" value="1"/>
</dbReference>
<dbReference type="SUPFAM" id="SSF143011">
    <property type="entry name" value="RelE-like"/>
    <property type="match status" value="1"/>
</dbReference>
<protein>
    <submittedName>
        <fullName evidence="2">mRNA interferase RelE/StbE</fullName>
    </submittedName>
</protein>
<dbReference type="InterPro" id="IPR035093">
    <property type="entry name" value="RelE/ParE_toxin_dom_sf"/>
</dbReference>
<dbReference type="InterPro" id="IPR007712">
    <property type="entry name" value="RelE/ParE_toxin"/>
</dbReference>
<reference evidence="2 3" key="1">
    <citation type="submission" date="2023-07" db="EMBL/GenBank/DDBJ databases">
        <title>Comparative genomics of wheat-associated soil bacteria to identify genetic determinants of phenazine resistance.</title>
        <authorList>
            <person name="Mouncey N."/>
        </authorList>
    </citation>
    <scope>NUCLEOTIDE SEQUENCE [LARGE SCALE GENOMIC DNA]</scope>
    <source>
        <strain evidence="2 3">W4I11</strain>
    </source>
</reference>
<keyword evidence="3" id="KW-1185">Reference proteome</keyword>
<evidence type="ECO:0000256" key="1">
    <source>
        <dbReference type="ARBA" id="ARBA00022649"/>
    </source>
</evidence>
<name>A0ABU0S6K9_9HYPH</name>
<evidence type="ECO:0000313" key="3">
    <source>
        <dbReference type="Proteomes" id="UP001237780"/>
    </source>
</evidence>
<evidence type="ECO:0000313" key="2">
    <source>
        <dbReference type="EMBL" id="MDQ0996395.1"/>
    </source>
</evidence>